<comment type="catalytic activity">
    <reaction evidence="14">
        <text>2'-deoxyribonucleotide-(2'-deoxyribose 5'-phosphate)-2'-deoxyribonucleotide-DNA = a 3'-end 2'-deoxyribonucleotide-(2,3-dehydro-2,3-deoxyribose 5'-phosphate)-DNA + a 5'-end 5'-phospho-2'-deoxyribonucleoside-DNA + H(+)</text>
        <dbReference type="Rhea" id="RHEA:66592"/>
        <dbReference type="Rhea" id="RHEA-COMP:13180"/>
        <dbReference type="Rhea" id="RHEA-COMP:16897"/>
        <dbReference type="Rhea" id="RHEA-COMP:17067"/>
        <dbReference type="ChEBI" id="CHEBI:15378"/>
        <dbReference type="ChEBI" id="CHEBI:136412"/>
        <dbReference type="ChEBI" id="CHEBI:157695"/>
        <dbReference type="ChEBI" id="CHEBI:167181"/>
        <dbReference type="EC" id="4.2.99.18"/>
    </reaction>
</comment>
<keyword evidence="9" id="KW-0238">DNA-binding</keyword>
<dbReference type="Pfam" id="PF06827">
    <property type="entry name" value="zf-FPG_IleRS"/>
    <property type="match status" value="1"/>
</dbReference>
<name>A0A7S7NUP8_PALFE</name>
<evidence type="ECO:0000256" key="2">
    <source>
        <dbReference type="ARBA" id="ARBA00001947"/>
    </source>
</evidence>
<evidence type="ECO:0000256" key="13">
    <source>
        <dbReference type="ARBA" id="ARBA00023295"/>
    </source>
</evidence>
<dbReference type="InterPro" id="IPR010663">
    <property type="entry name" value="Znf_FPG/IleRS"/>
</dbReference>
<dbReference type="AlphaFoldDB" id="A0A7S7NUP8"/>
<keyword evidence="11" id="KW-0456">Lyase</keyword>
<keyword evidence="4" id="KW-0479">Metal-binding</keyword>
<dbReference type="SUPFAM" id="SSF57716">
    <property type="entry name" value="Glucocorticoid receptor-like (DNA-binding domain)"/>
    <property type="match status" value="1"/>
</dbReference>
<dbReference type="InterPro" id="IPR015886">
    <property type="entry name" value="H2TH_FPG"/>
</dbReference>
<organism evidence="18 19">
    <name type="scientific">Paludibaculum fermentans</name>
    <dbReference type="NCBI Taxonomy" id="1473598"/>
    <lineage>
        <taxon>Bacteria</taxon>
        <taxon>Pseudomonadati</taxon>
        <taxon>Acidobacteriota</taxon>
        <taxon>Terriglobia</taxon>
        <taxon>Bryobacterales</taxon>
        <taxon>Bryobacteraceae</taxon>
        <taxon>Paludibaculum</taxon>
    </lineage>
</organism>
<evidence type="ECO:0000256" key="12">
    <source>
        <dbReference type="ARBA" id="ARBA00023268"/>
    </source>
</evidence>
<evidence type="ECO:0000256" key="1">
    <source>
        <dbReference type="ARBA" id="ARBA00001668"/>
    </source>
</evidence>
<evidence type="ECO:0000256" key="9">
    <source>
        <dbReference type="ARBA" id="ARBA00023125"/>
    </source>
</evidence>
<dbReference type="Gene3D" id="1.10.8.50">
    <property type="match status" value="1"/>
</dbReference>
<dbReference type="EMBL" id="CP063849">
    <property type="protein sequence ID" value="QOY89549.1"/>
    <property type="molecule type" value="Genomic_DNA"/>
</dbReference>
<keyword evidence="5" id="KW-0227">DNA damage</keyword>
<keyword evidence="6 15" id="KW-0863">Zinc-finger</keyword>
<dbReference type="Gene3D" id="3.20.190.10">
    <property type="entry name" value="MutM-like, N-terminal"/>
    <property type="match status" value="1"/>
</dbReference>
<evidence type="ECO:0000256" key="6">
    <source>
        <dbReference type="ARBA" id="ARBA00022771"/>
    </source>
</evidence>
<dbReference type="FunFam" id="1.10.8.50:FF:000003">
    <property type="entry name" value="Formamidopyrimidine-DNA glycosylase"/>
    <property type="match status" value="1"/>
</dbReference>
<dbReference type="PROSITE" id="PS51068">
    <property type="entry name" value="FPG_CAT"/>
    <property type="match status" value="1"/>
</dbReference>
<evidence type="ECO:0000256" key="11">
    <source>
        <dbReference type="ARBA" id="ARBA00023239"/>
    </source>
</evidence>
<gene>
    <name evidence="18" type="ORF">IRI77_06240</name>
</gene>
<reference evidence="18 19" key="1">
    <citation type="submission" date="2020-10" db="EMBL/GenBank/DDBJ databases">
        <title>Complete genome sequence of Paludibaculum fermentans P105T, a facultatively anaerobic acidobacterium capable of dissimilatory Fe(III) reduction.</title>
        <authorList>
            <person name="Dedysh S.N."/>
            <person name="Beletsky A.V."/>
            <person name="Kulichevskaya I.S."/>
            <person name="Mardanov A.V."/>
            <person name="Ravin N.V."/>
        </authorList>
    </citation>
    <scope>NUCLEOTIDE SEQUENCE [LARGE SCALE GENOMIC DNA]</scope>
    <source>
        <strain evidence="18 19">P105</strain>
    </source>
</reference>
<keyword evidence="12" id="KW-0511">Multifunctional enzyme</keyword>
<dbReference type="InterPro" id="IPR000214">
    <property type="entry name" value="Znf_DNA_glyclase/AP_lyase"/>
</dbReference>
<dbReference type="GO" id="GO:0003684">
    <property type="term" value="F:damaged DNA binding"/>
    <property type="evidence" value="ECO:0007669"/>
    <property type="project" value="InterPro"/>
</dbReference>
<evidence type="ECO:0000259" key="16">
    <source>
        <dbReference type="PROSITE" id="PS51066"/>
    </source>
</evidence>
<keyword evidence="13" id="KW-0326">Glycosidase</keyword>
<comment type="similarity">
    <text evidence="3">Belongs to the FPG family.</text>
</comment>
<dbReference type="SMART" id="SM00898">
    <property type="entry name" value="Fapy_DNA_glyco"/>
    <property type="match status" value="1"/>
</dbReference>
<evidence type="ECO:0000256" key="3">
    <source>
        <dbReference type="ARBA" id="ARBA00009409"/>
    </source>
</evidence>
<evidence type="ECO:0000256" key="7">
    <source>
        <dbReference type="ARBA" id="ARBA00022801"/>
    </source>
</evidence>
<dbReference type="GO" id="GO:0008270">
    <property type="term" value="F:zinc ion binding"/>
    <property type="evidence" value="ECO:0007669"/>
    <property type="project" value="UniProtKB-KW"/>
</dbReference>
<evidence type="ECO:0000256" key="10">
    <source>
        <dbReference type="ARBA" id="ARBA00023204"/>
    </source>
</evidence>
<keyword evidence="10" id="KW-0234">DNA repair</keyword>
<feature type="domain" description="FPG-type" evidence="16">
    <location>
        <begin position="227"/>
        <end position="261"/>
    </location>
</feature>
<evidence type="ECO:0000256" key="14">
    <source>
        <dbReference type="ARBA" id="ARBA00044632"/>
    </source>
</evidence>
<evidence type="ECO:0008006" key="20">
    <source>
        <dbReference type="Google" id="ProtNLM"/>
    </source>
</evidence>
<accession>A0A7S7NUP8</accession>
<dbReference type="Pfam" id="PF01149">
    <property type="entry name" value="Fapy_DNA_glyco"/>
    <property type="match status" value="1"/>
</dbReference>
<dbReference type="InterPro" id="IPR010979">
    <property type="entry name" value="Ribosomal_uS13-like_H2TH"/>
</dbReference>
<dbReference type="PROSITE" id="PS51066">
    <property type="entry name" value="ZF_FPG_2"/>
    <property type="match status" value="1"/>
</dbReference>
<comment type="cofactor">
    <cofactor evidence="2">
        <name>Zn(2+)</name>
        <dbReference type="ChEBI" id="CHEBI:29105"/>
    </cofactor>
</comment>
<evidence type="ECO:0000256" key="5">
    <source>
        <dbReference type="ARBA" id="ARBA00022763"/>
    </source>
</evidence>
<evidence type="ECO:0000256" key="15">
    <source>
        <dbReference type="PROSITE-ProRule" id="PRU00391"/>
    </source>
</evidence>
<keyword evidence="7" id="KW-0378">Hydrolase</keyword>
<proteinExistence type="inferred from homology"/>
<comment type="catalytic activity">
    <reaction evidence="1">
        <text>Hydrolysis of DNA containing ring-opened 7-methylguanine residues, releasing 2,6-diamino-4-hydroxy-5-(N-methyl)formamidopyrimidine.</text>
        <dbReference type="EC" id="3.2.2.23"/>
    </reaction>
</comment>
<keyword evidence="19" id="KW-1185">Reference proteome</keyword>
<dbReference type="Pfam" id="PF06831">
    <property type="entry name" value="H2TH"/>
    <property type="match status" value="1"/>
</dbReference>
<protein>
    <recommendedName>
        <fullName evidence="20">DNA-(apurinic or apyrimidinic site) lyase</fullName>
    </recommendedName>
</protein>
<evidence type="ECO:0000313" key="18">
    <source>
        <dbReference type="EMBL" id="QOY89549.1"/>
    </source>
</evidence>
<dbReference type="GO" id="GO:0006284">
    <property type="term" value="P:base-excision repair"/>
    <property type="evidence" value="ECO:0007669"/>
    <property type="project" value="InterPro"/>
</dbReference>
<dbReference type="InterPro" id="IPR012319">
    <property type="entry name" value="FPG_cat"/>
</dbReference>
<dbReference type="SMART" id="SM01232">
    <property type="entry name" value="H2TH"/>
    <property type="match status" value="1"/>
</dbReference>
<evidence type="ECO:0000259" key="17">
    <source>
        <dbReference type="PROSITE" id="PS51068"/>
    </source>
</evidence>
<keyword evidence="8" id="KW-0862">Zinc</keyword>
<dbReference type="CDD" id="cd08773">
    <property type="entry name" value="FpgNei_N"/>
    <property type="match status" value="1"/>
</dbReference>
<dbReference type="PANTHER" id="PTHR22993">
    <property type="entry name" value="FORMAMIDOPYRIMIDINE-DNA GLYCOSYLASE"/>
    <property type="match status" value="1"/>
</dbReference>
<dbReference type="PANTHER" id="PTHR22993:SF9">
    <property type="entry name" value="FORMAMIDOPYRIMIDINE-DNA GLYCOSYLASE"/>
    <property type="match status" value="1"/>
</dbReference>
<dbReference type="Proteomes" id="UP000593892">
    <property type="component" value="Chromosome"/>
</dbReference>
<dbReference type="InterPro" id="IPR035937">
    <property type="entry name" value="FPG_N"/>
</dbReference>
<evidence type="ECO:0000313" key="19">
    <source>
        <dbReference type="Proteomes" id="UP000593892"/>
    </source>
</evidence>
<dbReference type="SUPFAM" id="SSF46946">
    <property type="entry name" value="S13-like H2TH domain"/>
    <property type="match status" value="1"/>
</dbReference>
<evidence type="ECO:0000256" key="4">
    <source>
        <dbReference type="ARBA" id="ARBA00022723"/>
    </source>
</evidence>
<dbReference type="GO" id="GO:0140078">
    <property type="term" value="F:class I DNA-(apurinic or apyrimidinic site) endonuclease activity"/>
    <property type="evidence" value="ECO:0007669"/>
    <property type="project" value="UniProtKB-EC"/>
</dbReference>
<dbReference type="GO" id="GO:0034039">
    <property type="term" value="F:8-oxo-7,8-dihydroguanine DNA N-glycosylase activity"/>
    <property type="evidence" value="ECO:0007669"/>
    <property type="project" value="TreeGrafter"/>
</dbReference>
<dbReference type="RefSeq" id="WP_194451211.1">
    <property type="nucleotide sequence ID" value="NZ_CP063849.1"/>
</dbReference>
<sequence length="261" mass="28625">MPELPEVEAVTRKLRVASPWAEIVATGQFRPTTATGLERAIGLRVEGASRRGKHILLSLSGGPVVRVHLKMTGNLVVIPDVRLRTATVRAWLALNDGRGIVLEDPRALGRLTFHETIDGLFDDLGPEPFSAEFTAQHFVAEAQRTKKPIKLLLMEQRAVVGLGNIYAAEALFQAGIHPAKPSNEISVVRLKRLRGHIVDVLTAALDSAIAAYEQPGAFTEGENFPVAVYGREGEACWRCRAAIRRMPQGGRSTYYCPKCQR</sequence>
<feature type="domain" description="Formamidopyrimidine-DNA glycosylase catalytic" evidence="17">
    <location>
        <begin position="2"/>
        <end position="109"/>
    </location>
</feature>
<dbReference type="KEGG" id="pfer:IRI77_06240"/>
<dbReference type="SUPFAM" id="SSF81624">
    <property type="entry name" value="N-terminal domain of MutM-like DNA repair proteins"/>
    <property type="match status" value="1"/>
</dbReference>
<evidence type="ECO:0000256" key="8">
    <source>
        <dbReference type="ARBA" id="ARBA00022833"/>
    </source>
</evidence>